<keyword evidence="9" id="KW-1185">Reference proteome</keyword>
<name>A0A9W9F6C7_9EURO</name>
<comment type="caution">
    <text evidence="8">The sequence shown here is derived from an EMBL/GenBank/DDBJ whole genome shotgun (WGS) entry which is preliminary data.</text>
</comment>
<keyword evidence="4" id="KW-0804">Transcription</keyword>
<keyword evidence="5" id="KW-0539">Nucleus</keyword>
<dbReference type="PROSITE" id="PS00463">
    <property type="entry name" value="ZN2_CY6_FUNGAL_1"/>
    <property type="match status" value="1"/>
</dbReference>
<dbReference type="InterPro" id="IPR051127">
    <property type="entry name" value="Fungal_SecMet_Regulators"/>
</dbReference>
<dbReference type="Gene3D" id="4.10.240.10">
    <property type="entry name" value="Zn(2)-C6 fungal-type DNA-binding domain"/>
    <property type="match status" value="1"/>
</dbReference>
<feature type="domain" description="Zn(2)-C6 fungal-type" evidence="7">
    <location>
        <begin position="20"/>
        <end position="49"/>
    </location>
</feature>
<evidence type="ECO:0000313" key="8">
    <source>
        <dbReference type="EMBL" id="KAJ5094377.1"/>
    </source>
</evidence>
<dbReference type="GO" id="GO:0000435">
    <property type="term" value="P:positive regulation of transcription from RNA polymerase II promoter by galactose"/>
    <property type="evidence" value="ECO:0007669"/>
    <property type="project" value="TreeGrafter"/>
</dbReference>
<dbReference type="GO" id="GO:0000978">
    <property type="term" value="F:RNA polymerase II cis-regulatory region sequence-specific DNA binding"/>
    <property type="evidence" value="ECO:0007669"/>
    <property type="project" value="TreeGrafter"/>
</dbReference>
<evidence type="ECO:0000256" key="5">
    <source>
        <dbReference type="ARBA" id="ARBA00023242"/>
    </source>
</evidence>
<dbReference type="InterPro" id="IPR007219">
    <property type="entry name" value="XnlR_reg_dom"/>
</dbReference>
<dbReference type="Proteomes" id="UP001149165">
    <property type="component" value="Unassembled WGS sequence"/>
</dbReference>
<evidence type="ECO:0000256" key="3">
    <source>
        <dbReference type="ARBA" id="ARBA00023125"/>
    </source>
</evidence>
<dbReference type="EMBL" id="JAPQKH010000006">
    <property type="protein sequence ID" value="KAJ5094377.1"/>
    <property type="molecule type" value="Genomic_DNA"/>
</dbReference>
<dbReference type="CDD" id="cd12148">
    <property type="entry name" value="fungal_TF_MHR"/>
    <property type="match status" value="1"/>
</dbReference>
<dbReference type="Pfam" id="PF00172">
    <property type="entry name" value="Zn_clus"/>
    <property type="match status" value="1"/>
</dbReference>
<proteinExistence type="predicted"/>
<dbReference type="GO" id="GO:0008270">
    <property type="term" value="F:zinc ion binding"/>
    <property type="evidence" value="ECO:0007669"/>
    <property type="project" value="InterPro"/>
</dbReference>
<dbReference type="GO" id="GO:0000981">
    <property type="term" value="F:DNA-binding transcription factor activity, RNA polymerase II-specific"/>
    <property type="evidence" value="ECO:0007669"/>
    <property type="project" value="InterPro"/>
</dbReference>
<dbReference type="SUPFAM" id="SSF57701">
    <property type="entry name" value="Zn2/Cys6 DNA-binding domain"/>
    <property type="match status" value="1"/>
</dbReference>
<dbReference type="SMART" id="SM00906">
    <property type="entry name" value="Fungal_trans"/>
    <property type="match status" value="1"/>
</dbReference>
<dbReference type="AlphaFoldDB" id="A0A9W9F6C7"/>
<feature type="compositionally biased region" description="Acidic residues" evidence="6">
    <location>
        <begin position="129"/>
        <end position="138"/>
    </location>
</feature>
<sequence>MTGLDDPLPKRVKRPRAAQACDRCRTKKYKCDEQYPCSHCKKSRLDCVYQGSHRERETGRSASYVVELEKKIEELSSKLHIAEAQASTSPLPPVPVAQYVVPRPMDATPCSMPRTGSTPGETAKLSADPQEESAESADDEINEFNHHTNGIEFHGSTSSAAAIGHLQKARDPKPREDRYPKTTDFSLISTLHNPSFSPSTTGPGHLTAIEQHNYYFDQAHVFMNGYFENIHFIHPFIDKEDFLIRANELWFNRAHTPEPSFVALYLSVLSFGSLVRVWDEDTLAGLGRFEWSRKLFGEAQAYLNYLRFSNDLETVQCLYLMAKICQNELNPNLAYMYLGLAVRTCLSAGFNREVRGPNDQRSGWISKTWWGIFSLEIEMSFSVGRPDTLGMDEYHNRAMPERDDAEYAIIPWMIDFAQIIRRVSVQIYHSRITLQEKLHLGLQIEMEMDRWLARLPEKLRPDIGTDRPSRSALRDPKWARRQRLVLGIRYYNVKMLLFRPFLSHFTRKLRHPPSELDVTITKCLNAAQKTIEVIHDIYRVHTFFRCWWYNTTYVMFATSTLLLPMSKLGMCDETIPLLRSVEMGIEILEAMEESVVARKSVEIIRQYLREFRASGTQQTTAMVGEGSEELAASEASGLAPSAFEVPEWAYGFGFPDYSFEGIARLFDDIGGLPMLDG</sequence>
<dbReference type="InterPro" id="IPR036864">
    <property type="entry name" value="Zn2-C6_fun-type_DNA-bd_sf"/>
</dbReference>
<dbReference type="OrthoDB" id="2571985at2759"/>
<evidence type="ECO:0000313" key="9">
    <source>
        <dbReference type="Proteomes" id="UP001149165"/>
    </source>
</evidence>
<reference evidence="8" key="1">
    <citation type="submission" date="2022-11" db="EMBL/GenBank/DDBJ databases">
        <authorList>
            <person name="Petersen C."/>
        </authorList>
    </citation>
    <scope>NUCLEOTIDE SEQUENCE</scope>
    <source>
        <strain evidence="8">IBT 30069</strain>
    </source>
</reference>
<protein>
    <recommendedName>
        <fullName evidence="7">Zn(2)-C6 fungal-type domain-containing protein</fullName>
    </recommendedName>
</protein>
<dbReference type="PROSITE" id="PS50048">
    <property type="entry name" value="ZN2_CY6_FUNGAL_2"/>
    <property type="match status" value="1"/>
</dbReference>
<keyword evidence="1" id="KW-0479">Metal-binding</keyword>
<dbReference type="Pfam" id="PF04082">
    <property type="entry name" value="Fungal_trans"/>
    <property type="match status" value="1"/>
</dbReference>
<evidence type="ECO:0000256" key="1">
    <source>
        <dbReference type="ARBA" id="ARBA00022723"/>
    </source>
</evidence>
<dbReference type="PANTHER" id="PTHR47424">
    <property type="entry name" value="REGULATORY PROTEIN GAL4"/>
    <property type="match status" value="1"/>
</dbReference>
<accession>A0A9W9F6C7</accession>
<dbReference type="GO" id="GO:0006351">
    <property type="term" value="P:DNA-templated transcription"/>
    <property type="evidence" value="ECO:0007669"/>
    <property type="project" value="InterPro"/>
</dbReference>
<dbReference type="PANTHER" id="PTHR47424:SF15">
    <property type="entry name" value="ZN(II)2CYS6 TRANSCRIPTION FACTOR (EUROFUNG)"/>
    <property type="match status" value="1"/>
</dbReference>
<feature type="region of interest" description="Disordered" evidence="6">
    <location>
        <begin position="112"/>
        <end position="138"/>
    </location>
</feature>
<dbReference type="InterPro" id="IPR001138">
    <property type="entry name" value="Zn2Cys6_DnaBD"/>
</dbReference>
<gene>
    <name evidence="8" type="ORF">N7456_010238</name>
</gene>
<evidence type="ECO:0000259" key="7">
    <source>
        <dbReference type="PROSITE" id="PS50048"/>
    </source>
</evidence>
<evidence type="ECO:0000256" key="4">
    <source>
        <dbReference type="ARBA" id="ARBA00023163"/>
    </source>
</evidence>
<keyword evidence="3" id="KW-0238">DNA-binding</keyword>
<dbReference type="GO" id="GO:0005634">
    <property type="term" value="C:nucleus"/>
    <property type="evidence" value="ECO:0007669"/>
    <property type="project" value="TreeGrafter"/>
</dbReference>
<evidence type="ECO:0000256" key="6">
    <source>
        <dbReference type="SAM" id="MobiDB-lite"/>
    </source>
</evidence>
<keyword evidence="2" id="KW-0805">Transcription regulation</keyword>
<evidence type="ECO:0000256" key="2">
    <source>
        <dbReference type="ARBA" id="ARBA00023015"/>
    </source>
</evidence>
<dbReference type="SMART" id="SM00066">
    <property type="entry name" value="GAL4"/>
    <property type="match status" value="1"/>
</dbReference>
<reference evidence="8" key="2">
    <citation type="journal article" date="2023" name="IMA Fungus">
        <title>Comparative genomic study of the Penicillium genus elucidates a diverse pangenome and 15 lateral gene transfer events.</title>
        <authorList>
            <person name="Petersen C."/>
            <person name="Sorensen T."/>
            <person name="Nielsen M.R."/>
            <person name="Sondergaard T.E."/>
            <person name="Sorensen J.L."/>
            <person name="Fitzpatrick D.A."/>
            <person name="Frisvad J.C."/>
            <person name="Nielsen K.L."/>
        </authorList>
    </citation>
    <scope>NUCLEOTIDE SEQUENCE</scope>
    <source>
        <strain evidence="8">IBT 30069</strain>
    </source>
</reference>
<organism evidence="8 9">
    <name type="scientific">Penicillium angulare</name>
    <dbReference type="NCBI Taxonomy" id="116970"/>
    <lineage>
        <taxon>Eukaryota</taxon>
        <taxon>Fungi</taxon>
        <taxon>Dikarya</taxon>
        <taxon>Ascomycota</taxon>
        <taxon>Pezizomycotina</taxon>
        <taxon>Eurotiomycetes</taxon>
        <taxon>Eurotiomycetidae</taxon>
        <taxon>Eurotiales</taxon>
        <taxon>Aspergillaceae</taxon>
        <taxon>Penicillium</taxon>
    </lineage>
</organism>
<dbReference type="CDD" id="cd00067">
    <property type="entry name" value="GAL4"/>
    <property type="match status" value="1"/>
</dbReference>